<dbReference type="AlphaFoldDB" id="A3P213"/>
<sequence length="50" mass="5091">MVGSTTIDMDRRVDGGAAPTFKFRAAGPCVRPSVAFAAGRPAPGAVTRSL</sequence>
<dbReference type="Proteomes" id="UP000006738">
    <property type="component" value="Chromosome II"/>
</dbReference>
<dbReference type="EMBL" id="CP000573">
    <property type="protein sequence ID" value="ABN94716.1"/>
    <property type="molecule type" value="Genomic_DNA"/>
</dbReference>
<gene>
    <name evidence="1" type="ordered locus">BURPS1106A_A0330</name>
</gene>
<name>A3P213_BURP0</name>
<reference evidence="2" key="1">
    <citation type="submission" date="2007-02" db="EMBL/GenBank/DDBJ databases">
        <authorList>
            <person name="DeShazer D."/>
            <person name="Woods D.E."/>
            <person name="Nierman W.C."/>
        </authorList>
    </citation>
    <scope>NUCLEOTIDE SEQUENCE [LARGE SCALE GENOMIC DNA]</scope>
    <source>
        <strain evidence="2">1106a</strain>
    </source>
</reference>
<protein>
    <submittedName>
        <fullName evidence="1">Uncharacterized protein</fullName>
    </submittedName>
</protein>
<accession>A3P213</accession>
<dbReference type="HOGENOM" id="CLU_3115553_0_0_4"/>
<organism evidence="1 2">
    <name type="scientific">Burkholderia pseudomallei (strain 1106a)</name>
    <dbReference type="NCBI Taxonomy" id="357348"/>
    <lineage>
        <taxon>Bacteria</taxon>
        <taxon>Pseudomonadati</taxon>
        <taxon>Pseudomonadota</taxon>
        <taxon>Betaproteobacteria</taxon>
        <taxon>Burkholderiales</taxon>
        <taxon>Burkholderiaceae</taxon>
        <taxon>Burkholderia</taxon>
        <taxon>pseudomallei group</taxon>
    </lineage>
</organism>
<evidence type="ECO:0000313" key="1">
    <source>
        <dbReference type="EMBL" id="ABN94716.1"/>
    </source>
</evidence>
<evidence type="ECO:0000313" key="2">
    <source>
        <dbReference type="Proteomes" id="UP000006738"/>
    </source>
</evidence>
<dbReference type="KEGG" id="bpl:BURPS1106A_A0330"/>
<proteinExistence type="predicted"/>